<feature type="region of interest" description="Disordered" evidence="1">
    <location>
        <begin position="112"/>
        <end position="137"/>
    </location>
</feature>
<feature type="compositionally biased region" description="Polar residues" evidence="1">
    <location>
        <begin position="122"/>
        <end position="131"/>
    </location>
</feature>
<name>A0A4Z2E5V5_9TELE</name>
<reference evidence="2 3" key="1">
    <citation type="submission" date="2019-03" db="EMBL/GenBank/DDBJ databases">
        <title>First draft genome of Liparis tanakae, snailfish: a comprehensive survey of snailfish specific genes.</title>
        <authorList>
            <person name="Kim W."/>
            <person name="Song I."/>
            <person name="Jeong J.-H."/>
            <person name="Kim D."/>
            <person name="Kim S."/>
            <person name="Ryu S."/>
            <person name="Song J.Y."/>
            <person name="Lee S.K."/>
        </authorList>
    </citation>
    <scope>NUCLEOTIDE SEQUENCE [LARGE SCALE GENOMIC DNA]</scope>
    <source>
        <tissue evidence="2">Muscle</tissue>
    </source>
</reference>
<evidence type="ECO:0000256" key="1">
    <source>
        <dbReference type="SAM" id="MobiDB-lite"/>
    </source>
</evidence>
<dbReference type="Proteomes" id="UP000314294">
    <property type="component" value="Unassembled WGS sequence"/>
</dbReference>
<protein>
    <submittedName>
        <fullName evidence="2">Uncharacterized protein</fullName>
    </submittedName>
</protein>
<gene>
    <name evidence="2" type="ORF">EYF80_065738</name>
</gene>
<organism evidence="2 3">
    <name type="scientific">Liparis tanakae</name>
    <name type="common">Tanaka's snailfish</name>
    <dbReference type="NCBI Taxonomy" id="230148"/>
    <lineage>
        <taxon>Eukaryota</taxon>
        <taxon>Metazoa</taxon>
        <taxon>Chordata</taxon>
        <taxon>Craniata</taxon>
        <taxon>Vertebrata</taxon>
        <taxon>Euteleostomi</taxon>
        <taxon>Actinopterygii</taxon>
        <taxon>Neopterygii</taxon>
        <taxon>Teleostei</taxon>
        <taxon>Neoteleostei</taxon>
        <taxon>Acanthomorphata</taxon>
        <taxon>Eupercaria</taxon>
        <taxon>Perciformes</taxon>
        <taxon>Cottioidei</taxon>
        <taxon>Cottales</taxon>
        <taxon>Liparidae</taxon>
        <taxon>Liparis</taxon>
    </lineage>
</organism>
<evidence type="ECO:0000313" key="2">
    <source>
        <dbReference type="EMBL" id="TNN24139.1"/>
    </source>
</evidence>
<sequence length="170" mass="18646">MCTCVGCKYSKVLYTPGGVTVALLTDDVLLLGQTHQLLATGSGLFTMETQGGERRSNTRITSSPPGHNSRSRGLRTGHVPVDVLHVDAFTVSWWTRSLGCCRLTGVDSVTRTTGGTPKDQQDQNPVQTSPASCGMRTHGPRWVGGTVLWVKDLFLVVWQMRRMTKMQKQL</sequence>
<feature type="region of interest" description="Disordered" evidence="1">
    <location>
        <begin position="48"/>
        <end position="75"/>
    </location>
</feature>
<evidence type="ECO:0000313" key="3">
    <source>
        <dbReference type="Proteomes" id="UP000314294"/>
    </source>
</evidence>
<dbReference type="AlphaFoldDB" id="A0A4Z2E5V5"/>
<proteinExistence type="predicted"/>
<feature type="compositionally biased region" description="Polar residues" evidence="1">
    <location>
        <begin position="58"/>
        <end position="68"/>
    </location>
</feature>
<dbReference type="EMBL" id="SRLO01016307">
    <property type="protein sequence ID" value="TNN24139.1"/>
    <property type="molecule type" value="Genomic_DNA"/>
</dbReference>
<accession>A0A4Z2E5V5</accession>
<keyword evidence="3" id="KW-1185">Reference proteome</keyword>
<comment type="caution">
    <text evidence="2">The sequence shown here is derived from an EMBL/GenBank/DDBJ whole genome shotgun (WGS) entry which is preliminary data.</text>
</comment>